<evidence type="ECO:0000256" key="6">
    <source>
        <dbReference type="ARBA" id="ARBA00023170"/>
    </source>
</evidence>
<dbReference type="InterPro" id="IPR017452">
    <property type="entry name" value="GPCR_Rhodpsn_7TM"/>
</dbReference>
<evidence type="ECO:0000256" key="4">
    <source>
        <dbReference type="ARBA" id="ARBA00023040"/>
    </source>
</evidence>
<keyword evidence="5 8" id="KW-0472">Membrane</keyword>
<dbReference type="AlphaFoldDB" id="A0A069DN13"/>
<dbReference type="InterPro" id="IPR000276">
    <property type="entry name" value="GPCR_Rhodpsn"/>
</dbReference>
<evidence type="ECO:0000256" key="8">
    <source>
        <dbReference type="SAM" id="Phobius"/>
    </source>
</evidence>
<reference evidence="10" key="1">
    <citation type="journal article" date="2014" name="PLoS Genet.">
        <title>Differential Responses to Wnt and PCP Disruption Predict Expression and Developmental Function of Conserved and Novel Genes in a Cnidarian.</title>
        <authorList>
            <person name="Lapebie P."/>
            <person name="Ruggiero A."/>
            <person name="Barreau C."/>
            <person name="Chevalier S."/>
            <person name="Chang P."/>
            <person name="Dru P."/>
            <person name="Houliston E."/>
            <person name="Momose T."/>
        </authorList>
    </citation>
    <scope>NUCLEOTIDE SEQUENCE</scope>
</reference>
<dbReference type="GO" id="GO:0016020">
    <property type="term" value="C:membrane"/>
    <property type="evidence" value="ECO:0007669"/>
    <property type="project" value="UniProtKB-SubCell"/>
</dbReference>
<protein>
    <submittedName>
        <fullName evidence="10">G protein coupled receptor</fullName>
    </submittedName>
</protein>
<dbReference type="CDD" id="cd00637">
    <property type="entry name" value="7tm_classA_rhodopsin-like"/>
    <property type="match status" value="1"/>
</dbReference>
<keyword evidence="7" id="KW-0807">Transducer</keyword>
<dbReference type="Pfam" id="PF00001">
    <property type="entry name" value="7tm_1"/>
    <property type="match status" value="1"/>
</dbReference>
<feature type="transmembrane region" description="Helical" evidence="8">
    <location>
        <begin position="23"/>
        <end position="42"/>
    </location>
</feature>
<evidence type="ECO:0000256" key="1">
    <source>
        <dbReference type="ARBA" id="ARBA00004141"/>
    </source>
</evidence>
<comment type="subcellular location">
    <subcellularLocation>
        <location evidence="1">Membrane</location>
        <topology evidence="1">Multi-pass membrane protein</topology>
    </subcellularLocation>
</comment>
<evidence type="ECO:0000256" key="2">
    <source>
        <dbReference type="ARBA" id="ARBA00022692"/>
    </source>
</evidence>
<dbReference type="PANTHER" id="PTHR24235">
    <property type="entry name" value="NEUROPEPTIDE Y RECEPTOR"/>
    <property type="match status" value="1"/>
</dbReference>
<keyword evidence="3 8" id="KW-1133">Transmembrane helix</keyword>
<proteinExistence type="evidence at transcript level"/>
<dbReference type="SUPFAM" id="SSF81321">
    <property type="entry name" value="Family A G protein-coupled receptor-like"/>
    <property type="match status" value="1"/>
</dbReference>
<dbReference type="PROSITE" id="PS50262">
    <property type="entry name" value="G_PROTEIN_RECEP_F1_2"/>
    <property type="match status" value="1"/>
</dbReference>
<dbReference type="Gene3D" id="1.20.1070.10">
    <property type="entry name" value="Rhodopsin 7-helix transmembrane proteins"/>
    <property type="match status" value="1"/>
</dbReference>
<name>A0A069DN13_9CNID</name>
<feature type="transmembrane region" description="Helical" evidence="8">
    <location>
        <begin position="158"/>
        <end position="185"/>
    </location>
</feature>
<feature type="transmembrane region" description="Helical" evidence="8">
    <location>
        <begin position="63"/>
        <end position="82"/>
    </location>
</feature>
<evidence type="ECO:0000313" key="10">
    <source>
        <dbReference type="EMBL" id="JAC84912.1"/>
    </source>
</evidence>
<keyword evidence="4" id="KW-0297">G-protein coupled receptor</keyword>
<keyword evidence="2 8" id="KW-0812">Transmembrane</keyword>
<feature type="domain" description="G-protein coupled receptors family 1 profile" evidence="9">
    <location>
        <begin position="1"/>
        <end position="220"/>
    </location>
</feature>
<accession>A0A069DN13</accession>
<evidence type="ECO:0000259" key="9">
    <source>
        <dbReference type="PROSITE" id="PS50262"/>
    </source>
</evidence>
<dbReference type="GO" id="GO:0004930">
    <property type="term" value="F:G protein-coupled receptor activity"/>
    <property type="evidence" value="ECO:0007669"/>
    <property type="project" value="UniProtKB-KW"/>
</dbReference>
<evidence type="ECO:0000256" key="7">
    <source>
        <dbReference type="ARBA" id="ARBA00023224"/>
    </source>
</evidence>
<evidence type="ECO:0000256" key="5">
    <source>
        <dbReference type="ARBA" id="ARBA00023136"/>
    </source>
</evidence>
<feature type="transmembrane region" description="Helical" evidence="8">
    <location>
        <begin position="197"/>
        <end position="220"/>
    </location>
</feature>
<feature type="non-terminal residue" evidence="10">
    <location>
        <position position="1"/>
    </location>
</feature>
<organism evidence="10">
    <name type="scientific">Clytia hemisphaerica</name>
    <dbReference type="NCBI Taxonomy" id="252671"/>
    <lineage>
        <taxon>Eukaryota</taxon>
        <taxon>Metazoa</taxon>
        <taxon>Cnidaria</taxon>
        <taxon>Hydrozoa</taxon>
        <taxon>Hydroidolina</taxon>
        <taxon>Leptothecata</taxon>
        <taxon>Obeliida</taxon>
        <taxon>Clytiidae</taxon>
        <taxon>Clytia</taxon>
    </lineage>
</organism>
<dbReference type="EMBL" id="GBGP01000284">
    <property type="protein sequence ID" value="JAC84912.1"/>
    <property type="molecule type" value="mRNA"/>
</dbReference>
<dbReference type="PANTHER" id="PTHR24235:SF29">
    <property type="entry name" value="GH23382P"/>
    <property type="match status" value="1"/>
</dbReference>
<sequence length="272" mass="31708">FFFFFLTATDFRRWDFGETGCRIIPSLLQMSITISHGVLILISYERYHTLVKPFNPRIGRPIILVWLLFFVFLSIGLMFPYMKTLTIIVNEHYQIKTCMPDAQRISLLMLSSSLQVLRDIFAIGIMAILNQRMNHALTKQQRNLTWKREKMSRKGRALLRRVIVIFSGLTLPVDIFQAVFYSLVFAGVPLSKTSFKILSHINTLLNILQMGNSMVNIFIYSRMHDMFQLQWCRPTARSNAHRRRITQSEYLPNDTEALTKGYGSSREGSYDF</sequence>
<evidence type="ECO:0000256" key="3">
    <source>
        <dbReference type="ARBA" id="ARBA00022989"/>
    </source>
</evidence>
<keyword evidence="6 10" id="KW-0675">Receptor</keyword>